<organism evidence="12 13">
    <name type="scientific">Coprinellus micaceus</name>
    <name type="common">Glistening ink-cap mushroom</name>
    <name type="synonym">Coprinus micaceus</name>
    <dbReference type="NCBI Taxonomy" id="71717"/>
    <lineage>
        <taxon>Eukaryota</taxon>
        <taxon>Fungi</taxon>
        <taxon>Dikarya</taxon>
        <taxon>Basidiomycota</taxon>
        <taxon>Agaricomycotina</taxon>
        <taxon>Agaricomycetes</taxon>
        <taxon>Agaricomycetidae</taxon>
        <taxon>Agaricales</taxon>
        <taxon>Agaricineae</taxon>
        <taxon>Psathyrellaceae</taxon>
        <taxon>Coprinellus</taxon>
    </lineage>
</organism>
<feature type="transmembrane region" description="Helical" evidence="9">
    <location>
        <begin position="38"/>
        <end position="56"/>
    </location>
</feature>
<dbReference type="PANTHER" id="PTHR45820">
    <property type="entry name" value="FI23527P1"/>
    <property type="match status" value="1"/>
</dbReference>
<evidence type="ECO:0000313" key="13">
    <source>
        <dbReference type="Proteomes" id="UP000298030"/>
    </source>
</evidence>
<dbReference type="GO" id="GO:0016020">
    <property type="term" value="C:membrane"/>
    <property type="evidence" value="ECO:0007669"/>
    <property type="project" value="UniProtKB-SubCell"/>
</dbReference>
<gene>
    <name evidence="12" type="ORF">FA13DRAFT_1836115</name>
</gene>
<dbReference type="Proteomes" id="UP000298030">
    <property type="component" value="Unassembled WGS sequence"/>
</dbReference>
<evidence type="ECO:0000256" key="7">
    <source>
        <dbReference type="ARBA" id="ARBA00023136"/>
    </source>
</evidence>
<keyword evidence="3" id="KW-0813">Transport</keyword>
<evidence type="ECO:0000313" key="12">
    <source>
        <dbReference type="EMBL" id="TEB33176.1"/>
    </source>
</evidence>
<dbReference type="PANTHER" id="PTHR45820:SF5">
    <property type="entry name" value="DIFFUSION FACILITATOR FAMILY METAL ION TRANSPORTER, PUTATIVE-RELATED"/>
    <property type="match status" value="1"/>
</dbReference>
<keyword evidence="5" id="KW-0862">Zinc</keyword>
<name>A0A4Y7TG95_COPMI</name>
<evidence type="ECO:0000256" key="8">
    <source>
        <dbReference type="SAM" id="MobiDB-lite"/>
    </source>
</evidence>
<dbReference type="GO" id="GO:0006882">
    <property type="term" value="P:intracellular zinc ion homeostasis"/>
    <property type="evidence" value="ECO:0007669"/>
    <property type="project" value="TreeGrafter"/>
</dbReference>
<evidence type="ECO:0000256" key="3">
    <source>
        <dbReference type="ARBA" id="ARBA00022448"/>
    </source>
</evidence>
<evidence type="ECO:0000256" key="1">
    <source>
        <dbReference type="ARBA" id="ARBA00004141"/>
    </source>
</evidence>
<dbReference type="InterPro" id="IPR036837">
    <property type="entry name" value="Cation_efflux_CTD_sf"/>
</dbReference>
<dbReference type="Gene3D" id="1.20.1510.10">
    <property type="entry name" value="Cation efflux protein transmembrane domain"/>
    <property type="match status" value="1"/>
</dbReference>
<dbReference type="EMBL" id="QPFP01000013">
    <property type="protein sequence ID" value="TEB33176.1"/>
    <property type="molecule type" value="Genomic_DNA"/>
</dbReference>
<evidence type="ECO:0000256" key="5">
    <source>
        <dbReference type="ARBA" id="ARBA00022833"/>
    </source>
</evidence>
<dbReference type="InterPro" id="IPR058533">
    <property type="entry name" value="Cation_efflux_TM"/>
</dbReference>
<reference evidence="12 13" key="1">
    <citation type="journal article" date="2019" name="Nat. Ecol. Evol.">
        <title>Megaphylogeny resolves global patterns of mushroom evolution.</title>
        <authorList>
            <person name="Varga T."/>
            <person name="Krizsan K."/>
            <person name="Foldi C."/>
            <person name="Dima B."/>
            <person name="Sanchez-Garcia M."/>
            <person name="Sanchez-Ramirez S."/>
            <person name="Szollosi G.J."/>
            <person name="Szarkandi J.G."/>
            <person name="Papp V."/>
            <person name="Albert L."/>
            <person name="Andreopoulos W."/>
            <person name="Angelini C."/>
            <person name="Antonin V."/>
            <person name="Barry K.W."/>
            <person name="Bougher N.L."/>
            <person name="Buchanan P."/>
            <person name="Buyck B."/>
            <person name="Bense V."/>
            <person name="Catcheside P."/>
            <person name="Chovatia M."/>
            <person name="Cooper J."/>
            <person name="Damon W."/>
            <person name="Desjardin D."/>
            <person name="Finy P."/>
            <person name="Geml J."/>
            <person name="Haridas S."/>
            <person name="Hughes K."/>
            <person name="Justo A."/>
            <person name="Karasinski D."/>
            <person name="Kautmanova I."/>
            <person name="Kiss B."/>
            <person name="Kocsube S."/>
            <person name="Kotiranta H."/>
            <person name="LaButti K.M."/>
            <person name="Lechner B.E."/>
            <person name="Liimatainen K."/>
            <person name="Lipzen A."/>
            <person name="Lukacs Z."/>
            <person name="Mihaltcheva S."/>
            <person name="Morgado L.N."/>
            <person name="Niskanen T."/>
            <person name="Noordeloos M.E."/>
            <person name="Ohm R.A."/>
            <person name="Ortiz-Santana B."/>
            <person name="Ovrebo C."/>
            <person name="Racz N."/>
            <person name="Riley R."/>
            <person name="Savchenko A."/>
            <person name="Shiryaev A."/>
            <person name="Soop K."/>
            <person name="Spirin V."/>
            <person name="Szebenyi C."/>
            <person name="Tomsovsky M."/>
            <person name="Tulloss R.E."/>
            <person name="Uehling J."/>
            <person name="Grigoriev I.V."/>
            <person name="Vagvolgyi C."/>
            <person name="Papp T."/>
            <person name="Martin F.M."/>
            <person name="Miettinen O."/>
            <person name="Hibbett D.S."/>
            <person name="Nagy L.G."/>
        </authorList>
    </citation>
    <scope>NUCLEOTIDE SEQUENCE [LARGE SCALE GENOMIC DNA]</scope>
    <source>
        <strain evidence="12 13">FP101781</strain>
    </source>
</reference>
<evidence type="ECO:0000256" key="4">
    <source>
        <dbReference type="ARBA" id="ARBA00022692"/>
    </source>
</evidence>
<protein>
    <submittedName>
        <fullName evidence="12">CDF zinc transporter</fullName>
    </submittedName>
</protein>
<evidence type="ECO:0000256" key="6">
    <source>
        <dbReference type="ARBA" id="ARBA00022989"/>
    </source>
</evidence>
<dbReference type="SUPFAM" id="SSF160240">
    <property type="entry name" value="Cation efflux protein cytoplasmic domain-like"/>
    <property type="match status" value="1"/>
</dbReference>
<keyword evidence="13" id="KW-1185">Reference proteome</keyword>
<dbReference type="STRING" id="71717.A0A4Y7TG95"/>
<keyword evidence="6 9" id="KW-1133">Transmembrane helix</keyword>
<feature type="transmembrane region" description="Helical" evidence="9">
    <location>
        <begin position="109"/>
        <end position="130"/>
    </location>
</feature>
<sequence>MKTTTRIGIVLIISCAFFAVEIAIGFRTRSLALIADAFHYLNDIVAYAIAFVAAGLQSKGQHTHQFTYAFHRAELVGAFFNGVFLLALALSILLQSIERFVHVETIDSPMAILIVGCVGLGLNILSALVVHEHHGHGHGHGHSHLGGGHSHSHSDEQVASVQHASHNHTVDPPANASEMNLGLVGVLVHLLGDAANNVGVIIVAVLLWKLDTPKRFYADPAMSLAISLVIFGSALPLTLRSGRILLESTPLHLDLAKVKEDLVTLPLVKSVHDIHVWHLSQSVILASLHVCVPEGTTLEQWEKTEQYLQHCFAAYGISHVTISPEIQRDAQTIGSEVESEFKGGCRVPSEDEFGCSVNDLKKRRGASRAGV</sequence>
<dbReference type="AlphaFoldDB" id="A0A4Y7TG95"/>
<feature type="domain" description="Cation efflux protein transmembrane" evidence="10">
    <location>
        <begin position="9"/>
        <end position="246"/>
    </location>
</feature>
<dbReference type="SUPFAM" id="SSF161111">
    <property type="entry name" value="Cation efflux protein transmembrane domain-like"/>
    <property type="match status" value="1"/>
</dbReference>
<dbReference type="InterPro" id="IPR027469">
    <property type="entry name" value="Cation_efflux_TMD_sf"/>
</dbReference>
<dbReference type="Pfam" id="PF01545">
    <property type="entry name" value="Cation_efflux"/>
    <property type="match status" value="1"/>
</dbReference>
<feature type="transmembrane region" description="Helical" evidence="9">
    <location>
        <begin position="76"/>
        <end position="97"/>
    </location>
</feature>
<dbReference type="NCBIfam" id="TIGR01297">
    <property type="entry name" value="CDF"/>
    <property type="match status" value="1"/>
</dbReference>
<keyword evidence="7 9" id="KW-0472">Membrane</keyword>
<dbReference type="InterPro" id="IPR027470">
    <property type="entry name" value="Cation_efflux_CTD"/>
</dbReference>
<dbReference type="OrthoDB" id="9944568at2759"/>
<comment type="subcellular location">
    <subcellularLocation>
        <location evidence="1">Membrane</location>
        <topology evidence="1">Multi-pass membrane protein</topology>
    </subcellularLocation>
</comment>
<dbReference type="InterPro" id="IPR002524">
    <property type="entry name" value="Cation_efflux"/>
</dbReference>
<evidence type="ECO:0000259" key="10">
    <source>
        <dbReference type="Pfam" id="PF01545"/>
    </source>
</evidence>
<feature type="transmembrane region" description="Helical" evidence="9">
    <location>
        <begin position="181"/>
        <end position="208"/>
    </location>
</feature>
<evidence type="ECO:0000259" key="11">
    <source>
        <dbReference type="Pfam" id="PF16916"/>
    </source>
</evidence>
<accession>A0A4Y7TG95</accession>
<keyword evidence="4 9" id="KW-0812">Transmembrane</keyword>
<evidence type="ECO:0000256" key="2">
    <source>
        <dbReference type="ARBA" id="ARBA00008873"/>
    </source>
</evidence>
<proteinExistence type="inferred from homology"/>
<comment type="caution">
    <text evidence="12">The sequence shown here is derived from an EMBL/GenBank/DDBJ whole genome shotgun (WGS) entry which is preliminary data.</text>
</comment>
<feature type="domain" description="Cation efflux protein cytoplasmic" evidence="11">
    <location>
        <begin position="253"/>
        <end position="322"/>
    </location>
</feature>
<comment type="similarity">
    <text evidence="2">Belongs to the cation diffusion facilitator (CDF) transporter (TC 2.A.4) family. SLC30A subfamily.</text>
</comment>
<dbReference type="GO" id="GO:0005385">
    <property type="term" value="F:zinc ion transmembrane transporter activity"/>
    <property type="evidence" value="ECO:0007669"/>
    <property type="project" value="TreeGrafter"/>
</dbReference>
<evidence type="ECO:0000256" key="9">
    <source>
        <dbReference type="SAM" id="Phobius"/>
    </source>
</evidence>
<feature type="region of interest" description="Disordered" evidence="8">
    <location>
        <begin position="135"/>
        <end position="172"/>
    </location>
</feature>
<feature type="transmembrane region" description="Helical" evidence="9">
    <location>
        <begin position="7"/>
        <end position="26"/>
    </location>
</feature>
<dbReference type="Pfam" id="PF16916">
    <property type="entry name" value="ZT_dimer"/>
    <property type="match status" value="1"/>
</dbReference>
<feature type="transmembrane region" description="Helical" evidence="9">
    <location>
        <begin position="220"/>
        <end position="239"/>
    </location>
</feature>